<organism evidence="3 4">
    <name type="scientific">Panicum virgatum</name>
    <name type="common">Blackwell switchgrass</name>
    <dbReference type="NCBI Taxonomy" id="38727"/>
    <lineage>
        <taxon>Eukaryota</taxon>
        <taxon>Viridiplantae</taxon>
        <taxon>Streptophyta</taxon>
        <taxon>Embryophyta</taxon>
        <taxon>Tracheophyta</taxon>
        <taxon>Spermatophyta</taxon>
        <taxon>Magnoliopsida</taxon>
        <taxon>Liliopsida</taxon>
        <taxon>Poales</taxon>
        <taxon>Poaceae</taxon>
        <taxon>PACMAD clade</taxon>
        <taxon>Panicoideae</taxon>
        <taxon>Panicodae</taxon>
        <taxon>Paniceae</taxon>
        <taxon>Panicinae</taxon>
        <taxon>Panicum</taxon>
        <taxon>Panicum sect. Hiantes</taxon>
    </lineage>
</organism>
<dbReference type="AlphaFoldDB" id="A0A8T0RG68"/>
<name>A0A8T0RG68_PANVG</name>
<reference evidence="3" key="1">
    <citation type="submission" date="2020-05" db="EMBL/GenBank/DDBJ databases">
        <title>WGS assembly of Panicum virgatum.</title>
        <authorList>
            <person name="Lovell J.T."/>
            <person name="Jenkins J."/>
            <person name="Shu S."/>
            <person name="Juenger T.E."/>
            <person name="Schmutz J."/>
        </authorList>
    </citation>
    <scope>NUCLEOTIDE SEQUENCE</scope>
    <source>
        <strain evidence="3">AP13</strain>
    </source>
</reference>
<feature type="transmembrane region" description="Helical" evidence="1">
    <location>
        <begin position="66"/>
        <end position="90"/>
    </location>
</feature>
<gene>
    <name evidence="3" type="ORF">PVAP13_6KG365012</name>
</gene>
<evidence type="ECO:0000256" key="1">
    <source>
        <dbReference type="SAM" id="Phobius"/>
    </source>
</evidence>
<sequence>MTATLLFSLVSLNNFRSQPCNGGPVYIRTFFAQCIGVSHNKITQILPTRNIYIYIFRLCLHCARLYFLQGMAIFVSLIGGAAEAMAFFGWSCSKNRWRKVRSWWWCWSLRILEMDLACCCCYCAIGRKKASWVAFLLLVLAGKKEELLVGAAWWRQEQRRIELPCNSLSFSNLL</sequence>
<evidence type="ECO:0000313" key="4">
    <source>
        <dbReference type="Proteomes" id="UP000823388"/>
    </source>
</evidence>
<keyword evidence="2" id="KW-0732">Signal</keyword>
<feature type="signal peptide" evidence="2">
    <location>
        <begin position="1"/>
        <end position="22"/>
    </location>
</feature>
<dbReference type="Proteomes" id="UP000823388">
    <property type="component" value="Chromosome 6K"/>
</dbReference>
<evidence type="ECO:0000256" key="2">
    <source>
        <dbReference type="SAM" id="SignalP"/>
    </source>
</evidence>
<evidence type="ECO:0000313" key="3">
    <source>
        <dbReference type="EMBL" id="KAG2584957.1"/>
    </source>
</evidence>
<keyword evidence="1" id="KW-0812">Transmembrane</keyword>
<keyword evidence="1" id="KW-0472">Membrane</keyword>
<keyword evidence="4" id="KW-1185">Reference proteome</keyword>
<feature type="chain" id="PRO_5035924738" evidence="2">
    <location>
        <begin position="23"/>
        <end position="174"/>
    </location>
</feature>
<keyword evidence="1" id="KW-1133">Transmembrane helix</keyword>
<protein>
    <submittedName>
        <fullName evidence="3">Uncharacterized protein</fullName>
    </submittedName>
</protein>
<comment type="caution">
    <text evidence="3">The sequence shown here is derived from an EMBL/GenBank/DDBJ whole genome shotgun (WGS) entry which is preliminary data.</text>
</comment>
<proteinExistence type="predicted"/>
<dbReference type="EMBL" id="CM029047">
    <property type="protein sequence ID" value="KAG2584957.1"/>
    <property type="molecule type" value="Genomic_DNA"/>
</dbReference>
<accession>A0A8T0RG68</accession>